<dbReference type="InterPro" id="IPR021109">
    <property type="entry name" value="Peptidase_aspartic_dom_sf"/>
</dbReference>
<keyword evidence="3" id="KW-1185">Reference proteome</keyword>
<dbReference type="InterPro" id="IPR001995">
    <property type="entry name" value="Peptidase_A2_cat"/>
</dbReference>
<evidence type="ECO:0000313" key="4">
    <source>
        <dbReference type="WBParaSite" id="GPLIN_001167000"/>
    </source>
</evidence>
<dbReference type="GO" id="GO:0004190">
    <property type="term" value="F:aspartic-type endopeptidase activity"/>
    <property type="evidence" value="ECO:0007669"/>
    <property type="project" value="InterPro"/>
</dbReference>
<dbReference type="AlphaFoldDB" id="A0A183CFL5"/>
<dbReference type="GO" id="GO:0006508">
    <property type="term" value="P:proteolysis"/>
    <property type="evidence" value="ECO:0007669"/>
    <property type="project" value="InterPro"/>
</dbReference>
<reference evidence="3" key="1">
    <citation type="submission" date="2013-12" db="EMBL/GenBank/DDBJ databases">
        <authorList>
            <person name="Aslett M."/>
        </authorList>
    </citation>
    <scope>NUCLEOTIDE SEQUENCE [LARGE SCALE GENOMIC DNA]</scope>
    <source>
        <strain evidence="3">Lindley</strain>
    </source>
</reference>
<reference evidence="3" key="2">
    <citation type="submission" date="2014-05" db="EMBL/GenBank/DDBJ databases">
        <title>The genome and life-stage specific transcriptomes of Globodera pallida elucidate key aspects of plant parasitism by a cyst nematode.</title>
        <authorList>
            <person name="Cotton J.A."/>
            <person name="Lilley C.J."/>
            <person name="Jones L.M."/>
            <person name="Kikuchi T."/>
            <person name="Reid A.J."/>
            <person name="Thorpe P."/>
            <person name="Tsai I.J."/>
            <person name="Beasley H."/>
            <person name="Blok V."/>
            <person name="Cock P.J.A."/>
            <person name="Van den Akker S.E."/>
            <person name="Holroyd N."/>
            <person name="Hunt M."/>
            <person name="Mantelin S."/>
            <person name="Naghra H."/>
            <person name="Pain A."/>
            <person name="Palomares-Rius J.E."/>
            <person name="Zarowiecki M."/>
            <person name="Berriman M."/>
            <person name="Jones J.T."/>
            <person name="Urwin P.E."/>
        </authorList>
    </citation>
    <scope>NUCLEOTIDE SEQUENCE [LARGE SCALE GENOMIC DNA]</scope>
    <source>
        <strain evidence="3">Lindley</strain>
    </source>
</reference>
<dbReference type="Proteomes" id="UP000050741">
    <property type="component" value="Unassembled WGS sequence"/>
</dbReference>
<evidence type="ECO:0000313" key="3">
    <source>
        <dbReference type="Proteomes" id="UP000050741"/>
    </source>
</evidence>
<accession>A0A183CFL5</accession>
<protein>
    <submittedName>
        <fullName evidence="4">Peptidase A2 domain-containing protein</fullName>
    </submittedName>
</protein>
<dbReference type="PROSITE" id="PS50175">
    <property type="entry name" value="ASP_PROT_RETROV"/>
    <property type="match status" value="1"/>
</dbReference>
<organism evidence="3 4">
    <name type="scientific">Globodera pallida</name>
    <name type="common">Potato cyst nematode worm</name>
    <name type="synonym">Heterodera pallida</name>
    <dbReference type="NCBI Taxonomy" id="36090"/>
    <lineage>
        <taxon>Eukaryota</taxon>
        <taxon>Metazoa</taxon>
        <taxon>Ecdysozoa</taxon>
        <taxon>Nematoda</taxon>
        <taxon>Chromadorea</taxon>
        <taxon>Rhabditida</taxon>
        <taxon>Tylenchina</taxon>
        <taxon>Tylenchomorpha</taxon>
        <taxon>Tylenchoidea</taxon>
        <taxon>Heteroderidae</taxon>
        <taxon>Heteroderinae</taxon>
        <taxon>Globodera</taxon>
    </lineage>
</organism>
<name>A0A183CFL5_GLOPA</name>
<dbReference type="WBParaSite" id="GPLIN_001167000">
    <property type="protein sequence ID" value="GPLIN_001167000"/>
    <property type="gene ID" value="GPLIN_001167000"/>
</dbReference>
<proteinExistence type="predicted"/>
<evidence type="ECO:0000256" key="1">
    <source>
        <dbReference type="ARBA" id="ARBA00022801"/>
    </source>
</evidence>
<dbReference type="SUPFAM" id="SSF50630">
    <property type="entry name" value="Acid proteases"/>
    <property type="match status" value="1"/>
</dbReference>
<feature type="domain" description="Peptidase A2" evidence="2">
    <location>
        <begin position="160"/>
        <end position="175"/>
    </location>
</feature>
<reference evidence="4" key="3">
    <citation type="submission" date="2016-06" db="UniProtKB">
        <authorList>
            <consortium name="WormBaseParasite"/>
        </authorList>
    </citation>
    <scope>IDENTIFICATION</scope>
</reference>
<sequence length="195" mass="22348">MEQLNGLFGKPQSVWIDRYECLRAMKLEDEEFSTFVNRNKRLLRDFDFKQLKEEHFNSLMLLIALKSPSEAALRSRFLAKLAADGDKIKYDKVGKREPKEPIVPQMLAMRRHVKTVCRKCNKTGHMETNAVRLGKISLVTKGNQQRLLIEIPTFVNGKEVKFLMDSGAEVSVLNEETHCLIGKPLYATAVSEHNN</sequence>
<evidence type="ECO:0000259" key="2">
    <source>
        <dbReference type="PROSITE" id="PS50175"/>
    </source>
</evidence>
<keyword evidence="1" id="KW-0378">Hydrolase</keyword>